<proteinExistence type="predicted"/>
<protein>
    <submittedName>
        <fullName evidence="2">Uncharacterized protein</fullName>
    </submittedName>
</protein>
<keyword evidence="1" id="KW-1133">Transmembrane helix</keyword>
<reference evidence="2" key="1">
    <citation type="journal article" date="2013" name="J. Plant Res.">
        <title>Effect of fungi and light on seed germination of three Opuntia species from semiarid lands of central Mexico.</title>
        <authorList>
            <person name="Delgado-Sanchez P."/>
            <person name="Jimenez-Bremont J.F."/>
            <person name="Guerrero-Gonzalez Mde L."/>
            <person name="Flores J."/>
        </authorList>
    </citation>
    <scope>NUCLEOTIDE SEQUENCE</scope>
    <source>
        <tissue evidence="2">Cladode</tissue>
    </source>
</reference>
<dbReference type="EMBL" id="GISG01258874">
    <property type="protein sequence ID" value="MBA4673394.1"/>
    <property type="molecule type" value="Transcribed_RNA"/>
</dbReference>
<feature type="transmembrane region" description="Helical" evidence="1">
    <location>
        <begin position="20"/>
        <end position="40"/>
    </location>
</feature>
<evidence type="ECO:0000256" key="1">
    <source>
        <dbReference type="SAM" id="Phobius"/>
    </source>
</evidence>
<accession>A0A7C9AQB6</accession>
<reference evidence="2" key="2">
    <citation type="submission" date="2020-07" db="EMBL/GenBank/DDBJ databases">
        <authorList>
            <person name="Vera ALvarez R."/>
            <person name="Arias-Moreno D.M."/>
            <person name="Jimenez-Jacinto V."/>
            <person name="Jimenez-Bremont J.F."/>
            <person name="Swaminathan K."/>
            <person name="Moose S.P."/>
            <person name="Guerrero-Gonzalez M.L."/>
            <person name="Marino-Ramirez L."/>
            <person name="Landsman D."/>
            <person name="Rodriguez-Kessler M."/>
            <person name="Delgado-Sanchez P."/>
        </authorList>
    </citation>
    <scope>NUCLEOTIDE SEQUENCE</scope>
    <source>
        <tissue evidence="2">Cladode</tissue>
    </source>
</reference>
<keyword evidence="1" id="KW-0812">Transmembrane</keyword>
<organism evidence="2">
    <name type="scientific">Opuntia streptacantha</name>
    <name type="common">Prickly pear cactus</name>
    <name type="synonym">Opuntia cardona</name>
    <dbReference type="NCBI Taxonomy" id="393608"/>
    <lineage>
        <taxon>Eukaryota</taxon>
        <taxon>Viridiplantae</taxon>
        <taxon>Streptophyta</taxon>
        <taxon>Embryophyta</taxon>
        <taxon>Tracheophyta</taxon>
        <taxon>Spermatophyta</taxon>
        <taxon>Magnoliopsida</taxon>
        <taxon>eudicotyledons</taxon>
        <taxon>Gunneridae</taxon>
        <taxon>Pentapetalae</taxon>
        <taxon>Caryophyllales</taxon>
        <taxon>Cactineae</taxon>
        <taxon>Cactaceae</taxon>
        <taxon>Opuntioideae</taxon>
        <taxon>Opuntia</taxon>
    </lineage>
</organism>
<name>A0A7C9AQB6_OPUST</name>
<sequence length="110" mass="12916">MLQILQMISFLPTTTATTLLLSISLLLTMVNSLLMGWCLISQLHHQKPEIALLMWEKMHQDKLSLWLYHMRVQVETTLAVLIWRTQKLFQMVQMSLTVLFKCHRMECLSA</sequence>
<keyword evidence="1" id="KW-0472">Membrane</keyword>
<evidence type="ECO:0000313" key="2">
    <source>
        <dbReference type="EMBL" id="MBA4673394.1"/>
    </source>
</evidence>
<dbReference type="AlphaFoldDB" id="A0A7C9AQB6"/>